<evidence type="ECO:0000313" key="8">
    <source>
        <dbReference type="EMBL" id="RUT78684.1"/>
    </source>
</evidence>
<sequence length="454" mass="52028">MESNLFKRLSLIAIIILAMLIFSQGLWLVQQLKQEKQAFALRVKQELNNVMSLNSLKLFGGDNKKNNFTVEEISDKELAQAPPSKIYRIDTEKYPTDKSMLQRLEAALADGLLEKGQIKLNSLDSLFTCYFPELEKIQSYRMQLLKNNKAIDSLYQGKETSIFWSDSPSVLHIQIPLGTKKIYIFTADFQLKTFSFLQQIVFSIGISGLAVVLVAIFMLWLLWALQQQVAQLRWREQAVSGIVHDLKSPLSYVYTFLDYLASKEQQAAMQEQLRNTSTNVSKLTNKMEVLLTLFRGKKKKIVMEPIPYKLEEKCRELLSELKVIYQEKEPECSLSIPEKLEINVDMLYFDAALRNLLDNAFKYSEAPAKVKITVRKEQKKLYIYIIDSGKGIPQREHKKIFQEFYRADSNSKGHGIGLAFTQQIVKAHKGQIKLQSELGKGSSFCIVLPAKTIV</sequence>
<dbReference type="EMBL" id="RJJX01000007">
    <property type="protein sequence ID" value="RUT78684.1"/>
    <property type="molecule type" value="Genomic_DNA"/>
</dbReference>
<dbReference type="PANTHER" id="PTHR43547:SF2">
    <property type="entry name" value="HYBRID SIGNAL TRANSDUCTION HISTIDINE KINASE C"/>
    <property type="match status" value="1"/>
</dbReference>
<dbReference type="PROSITE" id="PS50109">
    <property type="entry name" value="HIS_KIN"/>
    <property type="match status" value="1"/>
</dbReference>
<evidence type="ECO:0000256" key="5">
    <source>
        <dbReference type="ARBA" id="ARBA00022777"/>
    </source>
</evidence>
<keyword evidence="4" id="KW-0808">Transferase</keyword>
<dbReference type="CDD" id="cd00075">
    <property type="entry name" value="HATPase"/>
    <property type="match status" value="1"/>
</dbReference>
<keyword evidence="6" id="KW-1133">Transmembrane helix</keyword>
<dbReference type="AlphaFoldDB" id="A0A434AWB5"/>
<gene>
    <name evidence="8" type="ORF">DLK05_07575</name>
</gene>
<dbReference type="PRINTS" id="PR00344">
    <property type="entry name" value="BCTRLSENSOR"/>
</dbReference>
<evidence type="ECO:0000259" key="7">
    <source>
        <dbReference type="PROSITE" id="PS50109"/>
    </source>
</evidence>
<dbReference type="InterPro" id="IPR003594">
    <property type="entry name" value="HATPase_dom"/>
</dbReference>
<keyword evidence="6" id="KW-0472">Membrane</keyword>
<dbReference type="SUPFAM" id="SSF55874">
    <property type="entry name" value="ATPase domain of HSP90 chaperone/DNA topoisomerase II/histidine kinase"/>
    <property type="match status" value="1"/>
</dbReference>
<name>A0A434AWB5_9BACT</name>
<dbReference type="GO" id="GO:0000155">
    <property type="term" value="F:phosphorelay sensor kinase activity"/>
    <property type="evidence" value="ECO:0007669"/>
    <property type="project" value="InterPro"/>
</dbReference>
<keyword evidence="5 8" id="KW-0418">Kinase</keyword>
<evidence type="ECO:0000256" key="2">
    <source>
        <dbReference type="ARBA" id="ARBA00012438"/>
    </source>
</evidence>
<dbReference type="SUPFAM" id="SSF47384">
    <property type="entry name" value="Homodimeric domain of signal transducing histidine kinase"/>
    <property type="match status" value="1"/>
</dbReference>
<dbReference type="PANTHER" id="PTHR43547">
    <property type="entry name" value="TWO-COMPONENT HISTIDINE KINASE"/>
    <property type="match status" value="1"/>
</dbReference>
<dbReference type="InterPro" id="IPR005467">
    <property type="entry name" value="His_kinase_dom"/>
</dbReference>
<evidence type="ECO:0000256" key="6">
    <source>
        <dbReference type="SAM" id="Phobius"/>
    </source>
</evidence>
<reference evidence="8 9" key="1">
    <citation type="submission" date="2018-11" db="EMBL/GenBank/DDBJ databases">
        <title>Parancylomarina longa gen. nov., sp. nov., isolated from sediments of southern Okinawa.</title>
        <authorList>
            <person name="Fu T."/>
        </authorList>
    </citation>
    <scope>NUCLEOTIDE SEQUENCE [LARGE SCALE GENOMIC DNA]</scope>
    <source>
        <strain evidence="8 9">T3-2 S1-C</strain>
    </source>
</reference>
<comment type="caution">
    <text evidence="8">The sequence shown here is derived from an EMBL/GenBank/DDBJ whole genome shotgun (WGS) entry which is preliminary data.</text>
</comment>
<feature type="domain" description="Histidine kinase" evidence="7">
    <location>
        <begin position="241"/>
        <end position="452"/>
    </location>
</feature>
<keyword evidence="6" id="KW-0812">Transmembrane</keyword>
<evidence type="ECO:0000313" key="9">
    <source>
        <dbReference type="Proteomes" id="UP000282985"/>
    </source>
</evidence>
<comment type="catalytic activity">
    <reaction evidence="1">
        <text>ATP + protein L-histidine = ADP + protein N-phospho-L-histidine.</text>
        <dbReference type="EC" id="2.7.13.3"/>
    </reaction>
</comment>
<dbReference type="OrthoDB" id="1112780at2"/>
<dbReference type="Proteomes" id="UP000282985">
    <property type="component" value="Unassembled WGS sequence"/>
</dbReference>
<evidence type="ECO:0000256" key="1">
    <source>
        <dbReference type="ARBA" id="ARBA00000085"/>
    </source>
</evidence>
<dbReference type="Gene3D" id="3.30.565.10">
    <property type="entry name" value="Histidine kinase-like ATPase, C-terminal domain"/>
    <property type="match status" value="1"/>
</dbReference>
<dbReference type="Pfam" id="PF02518">
    <property type="entry name" value="HATPase_c"/>
    <property type="match status" value="1"/>
</dbReference>
<protein>
    <recommendedName>
        <fullName evidence="2">histidine kinase</fullName>
        <ecNumber evidence="2">2.7.13.3</ecNumber>
    </recommendedName>
</protein>
<evidence type="ECO:0000256" key="3">
    <source>
        <dbReference type="ARBA" id="ARBA00022553"/>
    </source>
</evidence>
<dbReference type="Gene3D" id="1.10.287.130">
    <property type="match status" value="1"/>
</dbReference>
<dbReference type="InterPro" id="IPR036097">
    <property type="entry name" value="HisK_dim/P_sf"/>
</dbReference>
<dbReference type="EC" id="2.7.13.3" evidence="2"/>
<keyword evidence="3" id="KW-0597">Phosphoprotein</keyword>
<dbReference type="InterPro" id="IPR004358">
    <property type="entry name" value="Sig_transdc_His_kin-like_C"/>
</dbReference>
<feature type="transmembrane region" description="Helical" evidence="6">
    <location>
        <begin position="6"/>
        <end position="29"/>
    </location>
</feature>
<organism evidence="8 9">
    <name type="scientific">Ancylomarina longa</name>
    <dbReference type="NCBI Taxonomy" id="2487017"/>
    <lineage>
        <taxon>Bacteria</taxon>
        <taxon>Pseudomonadati</taxon>
        <taxon>Bacteroidota</taxon>
        <taxon>Bacteroidia</taxon>
        <taxon>Marinilabiliales</taxon>
        <taxon>Marinifilaceae</taxon>
        <taxon>Ancylomarina</taxon>
    </lineage>
</organism>
<keyword evidence="9" id="KW-1185">Reference proteome</keyword>
<accession>A0A434AWB5</accession>
<proteinExistence type="predicted"/>
<feature type="transmembrane region" description="Helical" evidence="6">
    <location>
        <begin position="200"/>
        <end position="223"/>
    </location>
</feature>
<dbReference type="CDD" id="cd00082">
    <property type="entry name" value="HisKA"/>
    <property type="match status" value="1"/>
</dbReference>
<dbReference type="RefSeq" id="WP_127343382.1">
    <property type="nucleotide sequence ID" value="NZ_RJJX01000007.1"/>
</dbReference>
<evidence type="ECO:0000256" key="4">
    <source>
        <dbReference type="ARBA" id="ARBA00022679"/>
    </source>
</evidence>
<dbReference type="InterPro" id="IPR036890">
    <property type="entry name" value="HATPase_C_sf"/>
</dbReference>
<dbReference type="FunFam" id="3.30.565.10:FF:000006">
    <property type="entry name" value="Sensor histidine kinase WalK"/>
    <property type="match status" value="1"/>
</dbReference>
<dbReference type="SMART" id="SM00387">
    <property type="entry name" value="HATPase_c"/>
    <property type="match status" value="1"/>
</dbReference>
<dbReference type="InterPro" id="IPR003661">
    <property type="entry name" value="HisK_dim/P_dom"/>
</dbReference>